<sequence>MAGYNQTIRFSSVPARGPNSTTSGSSSSPTMDRKAASDIGPFLRRDSSSLSYSGMSTPSVPQSPGGVPIQGSNHSSGPGSFRGSVQSSAQVSPSLVNEPLPVVKPKNADTIFMTTGFGSTRSNARGPRSNNWRENARPIPGTENWKPAYYGNRVVGETGNNFNLAAFLSQTPTIEESQAIPTGNFLVDLERERTALGAHPNRPQFLSHFGLVASEDDYYRQVLPYIGRCSFVLKSSADIDYLHDILCSPALPQAIRAISNLVMPKMYWFSGVRENRKANPFLVFMSRLPEVREVTITFHTGGLTGSAFTERDRLRIEAEDLDRSKQLKVLRLNEIIRFYDLPRLFDCKSLRKINLQCITSDMVSRYTKGGHPLAPFMELVGWVRQGFVDVNGYPIEVTATIVNPQRP</sequence>
<dbReference type="RefSeq" id="XP_033657189.1">
    <property type="nucleotide sequence ID" value="XM_033802064.1"/>
</dbReference>
<reference evidence="2" key="1">
    <citation type="journal article" date="2020" name="Stud. Mycol.">
        <title>101 Dothideomycetes genomes: a test case for predicting lifestyles and emergence of pathogens.</title>
        <authorList>
            <person name="Haridas S."/>
            <person name="Albert R."/>
            <person name="Binder M."/>
            <person name="Bloem J."/>
            <person name="Labutti K."/>
            <person name="Salamov A."/>
            <person name="Andreopoulos B."/>
            <person name="Baker S."/>
            <person name="Barry K."/>
            <person name="Bills G."/>
            <person name="Bluhm B."/>
            <person name="Cannon C."/>
            <person name="Castanera R."/>
            <person name="Culley D."/>
            <person name="Daum C."/>
            <person name="Ezra D."/>
            <person name="Gonzalez J."/>
            <person name="Henrissat B."/>
            <person name="Kuo A."/>
            <person name="Liang C."/>
            <person name="Lipzen A."/>
            <person name="Lutzoni F."/>
            <person name="Magnuson J."/>
            <person name="Mondo S."/>
            <person name="Nolan M."/>
            <person name="Ohm R."/>
            <person name="Pangilinan J."/>
            <person name="Park H.-J."/>
            <person name="Ramirez L."/>
            <person name="Alfaro M."/>
            <person name="Sun H."/>
            <person name="Tritt A."/>
            <person name="Yoshinaga Y."/>
            <person name="Zwiers L.-H."/>
            <person name="Turgeon B."/>
            <person name="Goodwin S."/>
            <person name="Spatafora J."/>
            <person name="Crous P."/>
            <person name="Grigoriev I."/>
        </authorList>
    </citation>
    <scope>NUCLEOTIDE SEQUENCE</scope>
    <source>
        <strain evidence="2">CBS 379.55</strain>
    </source>
</reference>
<organism evidence="2 3">
    <name type="scientific">Westerdykella ornata</name>
    <dbReference type="NCBI Taxonomy" id="318751"/>
    <lineage>
        <taxon>Eukaryota</taxon>
        <taxon>Fungi</taxon>
        <taxon>Dikarya</taxon>
        <taxon>Ascomycota</taxon>
        <taxon>Pezizomycotina</taxon>
        <taxon>Dothideomycetes</taxon>
        <taxon>Pleosporomycetidae</taxon>
        <taxon>Pleosporales</taxon>
        <taxon>Sporormiaceae</taxon>
        <taxon>Westerdykella</taxon>
    </lineage>
</organism>
<dbReference type="EMBL" id="ML986486">
    <property type="protein sequence ID" value="KAF2279650.1"/>
    <property type="molecule type" value="Genomic_DNA"/>
</dbReference>
<feature type="compositionally biased region" description="Polar residues" evidence="1">
    <location>
        <begin position="114"/>
        <end position="133"/>
    </location>
</feature>
<proteinExistence type="predicted"/>
<feature type="region of interest" description="Disordered" evidence="1">
    <location>
        <begin position="114"/>
        <end position="139"/>
    </location>
</feature>
<dbReference type="GeneID" id="54555239"/>
<gene>
    <name evidence="2" type="ORF">EI97DRAFT_482329</name>
</gene>
<feature type="compositionally biased region" description="Polar residues" evidence="1">
    <location>
        <begin position="70"/>
        <end position="95"/>
    </location>
</feature>
<dbReference type="Proteomes" id="UP000800097">
    <property type="component" value="Unassembled WGS sequence"/>
</dbReference>
<accession>A0A6A6JSS0</accession>
<dbReference type="AlphaFoldDB" id="A0A6A6JSS0"/>
<evidence type="ECO:0000313" key="2">
    <source>
        <dbReference type="EMBL" id="KAF2279650.1"/>
    </source>
</evidence>
<feature type="compositionally biased region" description="Polar residues" evidence="1">
    <location>
        <begin position="48"/>
        <end position="62"/>
    </location>
</feature>
<protein>
    <submittedName>
        <fullName evidence="2">Uncharacterized protein</fullName>
    </submittedName>
</protein>
<evidence type="ECO:0000313" key="3">
    <source>
        <dbReference type="Proteomes" id="UP000800097"/>
    </source>
</evidence>
<feature type="compositionally biased region" description="Polar residues" evidence="1">
    <location>
        <begin position="1"/>
        <end position="10"/>
    </location>
</feature>
<evidence type="ECO:0000256" key="1">
    <source>
        <dbReference type="SAM" id="MobiDB-lite"/>
    </source>
</evidence>
<feature type="compositionally biased region" description="Low complexity" evidence="1">
    <location>
        <begin position="20"/>
        <end position="30"/>
    </location>
</feature>
<feature type="region of interest" description="Disordered" evidence="1">
    <location>
        <begin position="1"/>
        <end position="101"/>
    </location>
</feature>
<dbReference type="OrthoDB" id="3794650at2759"/>
<name>A0A6A6JSS0_WESOR</name>
<keyword evidence="3" id="KW-1185">Reference proteome</keyword>